<accession>A0AAQ4ELG1</accession>
<evidence type="ECO:0000313" key="1">
    <source>
        <dbReference type="EMBL" id="KAK8775547.1"/>
    </source>
</evidence>
<feature type="non-terminal residue" evidence="1">
    <location>
        <position position="1"/>
    </location>
</feature>
<keyword evidence="2" id="KW-1185">Reference proteome</keyword>
<name>A0AAQ4ELG1_AMBAM</name>
<gene>
    <name evidence="1" type="ORF">V5799_031108</name>
</gene>
<proteinExistence type="predicted"/>
<dbReference type="EMBL" id="JARKHS020013987">
    <property type="protein sequence ID" value="KAK8775547.1"/>
    <property type="molecule type" value="Genomic_DNA"/>
</dbReference>
<protein>
    <submittedName>
        <fullName evidence="1">Uncharacterized protein</fullName>
    </submittedName>
</protein>
<reference evidence="1 2" key="1">
    <citation type="journal article" date="2023" name="Arcadia Sci">
        <title>De novo assembly of a long-read Amblyomma americanum tick genome.</title>
        <authorList>
            <person name="Chou S."/>
            <person name="Poskanzer K.E."/>
            <person name="Rollins M."/>
            <person name="Thuy-Boun P.S."/>
        </authorList>
    </citation>
    <scope>NUCLEOTIDE SEQUENCE [LARGE SCALE GENOMIC DNA]</scope>
    <source>
        <strain evidence="1">F_SG_1</strain>
        <tissue evidence="1">Salivary glands</tissue>
    </source>
</reference>
<comment type="caution">
    <text evidence="1">The sequence shown here is derived from an EMBL/GenBank/DDBJ whole genome shotgun (WGS) entry which is preliminary data.</text>
</comment>
<dbReference type="AlphaFoldDB" id="A0AAQ4ELG1"/>
<dbReference type="Proteomes" id="UP001321473">
    <property type="component" value="Unassembled WGS sequence"/>
</dbReference>
<organism evidence="1 2">
    <name type="scientific">Amblyomma americanum</name>
    <name type="common">Lone star tick</name>
    <dbReference type="NCBI Taxonomy" id="6943"/>
    <lineage>
        <taxon>Eukaryota</taxon>
        <taxon>Metazoa</taxon>
        <taxon>Ecdysozoa</taxon>
        <taxon>Arthropoda</taxon>
        <taxon>Chelicerata</taxon>
        <taxon>Arachnida</taxon>
        <taxon>Acari</taxon>
        <taxon>Parasitiformes</taxon>
        <taxon>Ixodida</taxon>
        <taxon>Ixodoidea</taxon>
        <taxon>Ixodidae</taxon>
        <taxon>Amblyomminae</taxon>
        <taxon>Amblyomma</taxon>
    </lineage>
</organism>
<sequence>SGPRVPKHQCVVDGVSGVPDSCEYAGLGETPDFSSSSTALTLGQAAPLLTVPEKPTPTKSDAQVQAQPQWHGKLCTWHLCLKRKVLVCKQGMQHRKLNLRQTSQFLILCCKRTQLRGRLPSLDTSAASSPEPSPPRRFIVYEDCLLQPTNLCRKCHHPAQSSLKVIGSLVVVTTCPNMPSTKWYSQPTQRRIGHDNVLLAAAILFTRCSPTEPLRLVENAGICSFSKCTYDRIQKDILFPAEYKVCMIKGGAWS</sequence>
<evidence type="ECO:0000313" key="2">
    <source>
        <dbReference type="Proteomes" id="UP001321473"/>
    </source>
</evidence>